<feature type="compositionally biased region" description="Low complexity" evidence="2">
    <location>
        <begin position="317"/>
        <end position="328"/>
    </location>
</feature>
<accession>A0A372LZL0</accession>
<evidence type="ECO:0000256" key="2">
    <source>
        <dbReference type="SAM" id="MobiDB-lite"/>
    </source>
</evidence>
<dbReference type="AlphaFoldDB" id="A0A372LZL0"/>
<feature type="coiled-coil region" evidence="1">
    <location>
        <begin position="207"/>
        <end position="234"/>
    </location>
</feature>
<evidence type="ECO:0000256" key="4">
    <source>
        <dbReference type="SAM" id="SignalP"/>
    </source>
</evidence>
<reference evidence="6 7" key="1">
    <citation type="submission" date="2018-08" db="EMBL/GenBank/DDBJ databases">
        <title>Isolation, diversity and antifungal activity of Actinobacteria from wheat.</title>
        <authorList>
            <person name="Han C."/>
        </authorList>
    </citation>
    <scope>NUCLEOTIDE SEQUENCE [LARGE SCALE GENOMIC DNA]</scope>
    <source>
        <strain evidence="6 7">NEAU-YY421</strain>
    </source>
</reference>
<keyword evidence="4" id="KW-0732">Signal</keyword>
<keyword evidence="3" id="KW-0472">Membrane</keyword>
<feature type="domain" description="DUF4349" evidence="5">
    <location>
        <begin position="92"/>
        <end position="302"/>
    </location>
</feature>
<name>A0A372LZL0_9ACTN</name>
<feature type="compositionally biased region" description="Gly residues" evidence="2">
    <location>
        <begin position="61"/>
        <end position="76"/>
    </location>
</feature>
<proteinExistence type="predicted"/>
<feature type="region of interest" description="Disordered" evidence="2">
    <location>
        <begin position="317"/>
        <end position="352"/>
    </location>
</feature>
<feature type="compositionally biased region" description="Basic and acidic residues" evidence="2">
    <location>
        <begin position="128"/>
        <end position="140"/>
    </location>
</feature>
<dbReference type="RefSeq" id="WP_128558199.1">
    <property type="nucleotide sequence ID" value="NZ_QUAK01000124.1"/>
</dbReference>
<dbReference type="EMBL" id="QUAK01000124">
    <property type="protein sequence ID" value="RFU84108.1"/>
    <property type="molecule type" value="Genomic_DNA"/>
</dbReference>
<keyword evidence="1" id="KW-0175">Coiled coil</keyword>
<keyword evidence="7" id="KW-1185">Reference proteome</keyword>
<keyword evidence="3" id="KW-1133">Transmembrane helix</keyword>
<feature type="region of interest" description="Disordered" evidence="2">
    <location>
        <begin position="37"/>
        <end position="89"/>
    </location>
</feature>
<sequence>MGSTAHIRNTTHGRRHRRSMPAALLLAAALAVTGCTAGSDGGEGGKAAADRAEGPASGDQDNGGGKAGKGDQGAGNSGTSAARKASDPAGTHIIRTATLSVRVKDVQSALDTARKAAEDAGGVVGDESTDRDASGRERSRITLRVPQDAYADVLDELSGTGKLVSRKAKAKDVTDEVVDVESRVKTQRASVARVRDLMDDATKLADVVTLEDELSTRQAELDSLLARRASLEDRTTLSTITLSLSQPSPPVKKAEKDDDTGVGDALAGGWGAFVTFLRWVAVVIGAALPFLALGALLVLLWRLLRSRLPGADRRRIPWPAAPAHAPATIPTPTPAPGTGEGPDTGEKAPKSP</sequence>
<keyword evidence="3" id="KW-0812">Transmembrane</keyword>
<dbReference type="InterPro" id="IPR025645">
    <property type="entry name" value="DUF4349"/>
</dbReference>
<evidence type="ECO:0000313" key="6">
    <source>
        <dbReference type="EMBL" id="RFU84108.1"/>
    </source>
</evidence>
<evidence type="ECO:0000256" key="1">
    <source>
        <dbReference type="SAM" id="Coils"/>
    </source>
</evidence>
<feature type="signal peptide" evidence="4">
    <location>
        <begin position="1"/>
        <end position="37"/>
    </location>
</feature>
<organism evidence="6 7">
    <name type="scientific">Streptomyces triticagri</name>
    <dbReference type="NCBI Taxonomy" id="2293568"/>
    <lineage>
        <taxon>Bacteria</taxon>
        <taxon>Bacillati</taxon>
        <taxon>Actinomycetota</taxon>
        <taxon>Actinomycetes</taxon>
        <taxon>Kitasatosporales</taxon>
        <taxon>Streptomycetaceae</taxon>
        <taxon>Streptomyces</taxon>
    </lineage>
</organism>
<evidence type="ECO:0000259" key="5">
    <source>
        <dbReference type="Pfam" id="PF14257"/>
    </source>
</evidence>
<evidence type="ECO:0000313" key="7">
    <source>
        <dbReference type="Proteomes" id="UP000263094"/>
    </source>
</evidence>
<dbReference type="Pfam" id="PF14257">
    <property type="entry name" value="DUF4349"/>
    <property type="match status" value="1"/>
</dbReference>
<dbReference type="Proteomes" id="UP000263094">
    <property type="component" value="Unassembled WGS sequence"/>
</dbReference>
<dbReference type="OrthoDB" id="186919at2"/>
<gene>
    <name evidence="6" type="ORF">DY218_23965</name>
</gene>
<feature type="transmembrane region" description="Helical" evidence="3">
    <location>
        <begin position="279"/>
        <end position="304"/>
    </location>
</feature>
<feature type="region of interest" description="Disordered" evidence="2">
    <location>
        <begin position="115"/>
        <end position="140"/>
    </location>
</feature>
<feature type="chain" id="PRO_5039058700" evidence="4">
    <location>
        <begin position="38"/>
        <end position="352"/>
    </location>
</feature>
<comment type="caution">
    <text evidence="6">The sequence shown here is derived from an EMBL/GenBank/DDBJ whole genome shotgun (WGS) entry which is preliminary data.</text>
</comment>
<protein>
    <submittedName>
        <fullName evidence="6">DUF4349 domain-containing protein</fullName>
    </submittedName>
</protein>
<evidence type="ECO:0000256" key="3">
    <source>
        <dbReference type="SAM" id="Phobius"/>
    </source>
</evidence>